<reference evidence="2" key="1">
    <citation type="submission" date="2020-01" db="EMBL/GenBank/DDBJ databases">
        <authorList>
            <person name="Fang Y."/>
            <person name="Sun R."/>
            <person name="Nie L."/>
            <person name="He J."/>
            <person name="Hao L."/>
            <person name="Wang L."/>
            <person name="Su S."/>
            <person name="Lv E."/>
            <person name="Zhang Z."/>
            <person name="Xie R."/>
            <person name="Liu H."/>
        </authorList>
    </citation>
    <scope>NUCLEOTIDE SEQUENCE [LARGE SCALE GENOMIC DNA]</scope>
    <source>
        <strain evidence="2">XCT-53</strain>
    </source>
</reference>
<comment type="caution">
    <text evidence="1">The sequence shown here is derived from an EMBL/GenBank/DDBJ whole genome shotgun (WGS) entry which is preliminary data.</text>
</comment>
<accession>A0A7X5F337</accession>
<evidence type="ECO:0000313" key="1">
    <source>
        <dbReference type="EMBL" id="NBN78892.1"/>
    </source>
</evidence>
<dbReference type="RefSeq" id="WP_161708717.1">
    <property type="nucleotide sequence ID" value="NZ_JAABLQ010000001.1"/>
</dbReference>
<dbReference type="PANTHER" id="PTHR47473">
    <property type="entry name" value="BTA1P"/>
    <property type="match status" value="1"/>
</dbReference>
<keyword evidence="2" id="KW-1185">Reference proteome</keyword>
<dbReference type="InterPro" id="IPR021829">
    <property type="entry name" value="DUF3419"/>
</dbReference>
<dbReference type="Pfam" id="PF11899">
    <property type="entry name" value="DUF3419"/>
    <property type="match status" value="1"/>
</dbReference>
<dbReference type="InterPro" id="IPR029063">
    <property type="entry name" value="SAM-dependent_MTases_sf"/>
</dbReference>
<dbReference type="SUPFAM" id="SSF53335">
    <property type="entry name" value="S-adenosyl-L-methionine-dependent methyltransferases"/>
    <property type="match status" value="1"/>
</dbReference>
<evidence type="ECO:0000313" key="2">
    <source>
        <dbReference type="Proteomes" id="UP000586722"/>
    </source>
</evidence>
<protein>
    <submittedName>
        <fullName evidence="1">DUF3419 family protein</fullName>
    </submittedName>
</protein>
<name>A0A7X5F337_9HYPH</name>
<sequence length="421" mass="47539">MPASTLEASKARLKKAVHRSSATSREGILERLFTFAFKGLVYPQIWEDPDVDMQALQLRPHSRMVTISSGGCNVMSYLTADPAEITAVDLNRAHVALGRLKLAAARHLPNYDSFYRFFGEADEKGNIAAYERFLKRNLDEETRAYWEGRDITGWGRKRITLFSRDLYHHGLLGYCIGAGHLVARLYGIDPKHFVRARSLDEQRSFFDTALAPLFDKRLVRWATSKKMSLYGLGIPPAQYEALVSASPTGSMSDVLKQRLEKLACDFKLSDNYFAWQAFNRGYAPAAAQGGTGEAGPLPPYLRREHFETIRARADRVQVVNRSFTEHLEGEQEASLDAYVLLDAQDWMTDDQLNALWSQITRTARPGARVIFRTAAEPTLLPGRVADAILDRWTYEEAESLELGRKDRSSIYGGFHLYVFNG</sequence>
<dbReference type="Proteomes" id="UP000586722">
    <property type="component" value="Unassembled WGS sequence"/>
</dbReference>
<organism evidence="1 2">
    <name type="scientific">Pannonibacter tanglangensis</name>
    <dbReference type="NCBI Taxonomy" id="2750084"/>
    <lineage>
        <taxon>Bacteria</taxon>
        <taxon>Pseudomonadati</taxon>
        <taxon>Pseudomonadota</taxon>
        <taxon>Alphaproteobacteria</taxon>
        <taxon>Hyphomicrobiales</taxon>
        <taxon>Stappiaceae</taxon>
        <taxon>Pannonibacter</taxon>
    </lineage>
</organism>
<proteinExistence type="predicted"/>
<gene>
    <name evidence="1" type="ORF">GWI72_11505</name>
</gene>
<dbReference type="EMBL" id="JAABLQ010000001">
    <property type="protein sequence ID" value="NBN78892.1"/>
    <property type="molecule type" value="Genomic_DNA"/>
</dbReference>
<dbReference type="AlphaFoldDB" id="A0A7X5F337"/>
<dbReference type="PANTHER" id="PTHR47473:SF1">
    <property type="entry name" value="METHYLTRANSFERASE DOMAIN-CONTAINING PROTEIN"/>
    <property type="match status" value="1"/>
</dbReference>